<protein>
    <submittedName>
        <fullName evidence="3">Probable histone-lysine N-methyltransferase PRDM7</fullName>
    </submittedName>
</protein>
<dbReference type="PROSITE" id="PS50280">
    <property type="entry name" value="SET"/>
    <property type="match status" value="1"/>
</dbReference>
<dbReference type="SUPFAM" id="SSF82199">
    <property type="entry name" value="SET domain"/>
    <property type="match status" value="1"/>
</dbReference>
<organism evidence="2 3">
    <name type="scientific">Crassostrea virginica</name>
    <name type="common">Eastern oyster</name>
    <dbReference type="NCBI Taxonomy" id="6565"/>
    <lineage>
        <taxon>Eukaryota</taxon>
        <taxon>Metazoa</taxon>
        <taxon>Spiralia</taxon>
        <taxon>Lophotrochozoa</taxon>
        <taxon>Mollusca</taxon>
        <taxon>Bivalvia</taxon>
        <taxon>Autobranchia</taxon>
        <taxon>Pteriomorphia</taxon>
        <taxon>Ostreida</taxon>
        <taxon>Ostreoidea</taxon>
        <taxon>Ostreidae</taxon>
        <taxon>Crassostrea</taxon>
    </lineage>
</organism>
<dbReference type="RefSeq" id="XP_022321212.1">
    <property type="nucleotide sequence ID" value="XM_022465504.1"/>
</dbReference>
<evidence type="ECO:0000313" key="2">
    <source>
        <dbReference type="Proteomes" id="UP000694844"/>
    </source>
</evidence>
<dbReference type="Pfam" id="PF21549">
    <property type="entry name" value="PRDM2_PR"/>
    <property type="match status" value="1"/>
</dbReference>
<sequence length="309" mass="36556">MGGNMDLLDEYIKIESLRKYIEENGLINKLVMKNREKLLKSHREINEAKEFARKYCDNYNKYKLLKLAEELYIPNAKLPINFDEKERARLTTPPDFSIRNSSIPDAGLDVWTTARVPRFTVLGEYEGEEHQINGNQPYSWVMFEDELEEEKYYIDARSPAKSNWLRYVNCARNVREENVHSFPCDGLVFYMTTRDVEPGTELLTWYGRGDGLSMGITRIHPADELDFQSTAHIRLSYMPQDSLRNYLEYHRSWFSNKYDKKSNRTYYGILDSYRNGKWSMQRENNYTFYTGNKGLVLPFVCEHEQLDTN</sequence>
<proteinExistence type="predicted"/>
<dbReference type="AlphaFoldDB" id="A0A8B8CZ93"/>
<gene>
    <name evidence="3" type="primary">LOC111123265</name>
</gene>
<accession>A0A8B8CZ93</accession>
<dbReference type="GeneID" id="111123265"/>
<keyword evidence="2" id="KW-1185">Reference proteome</keyword>
<reference evidence="3" key="1">
    <citation type="submission" date="2025-08" db="UniProtKB">
        <authorList>
            <consortium name="RefSeq"/>
        </authorList>
    </citation>
    <scope>IDENTIFICATION</scope>
    <source>
        <tissue evidence="3">Whole sample</tissue>
    </source>
</reference>
<evidence type="ECO:0000313" key="3">
    <source>
        <dbReference type="RefSeq" id="XP_022321212.1"/>
    </source>
</evidence>
<dbReference type="SMART" id="SM00317">
    <property type="entry name" value="SET"/>
    <property type="match status" value="1"/>
</dbReference>
<feature type="domain" description="SET" evidence="1">
    <location>
        <begin position="94"/>
        <end position="207"/>
    </location>
</feature>
<name>A0A8B8CZ93_CRAVI</name>
<dbReference type="InterPro" id="IPR001214">
    <property type="entry name" value="SET_dom"/>
</dbReference>
<dbReference type="KEGG" id="cvn:111123265"/>
<dbReference type="InterPro" id="IPR046341">
    <property type="entry name" value="SET_dom_sf"/>
</dbReference>
<dbReference type="Gene3D" id="2.170.270.10">
    <property type="entry name" value="SET domain"/>
    <property type="match status" value="1"/>
</dbReference>
<evidence type="ECO:0000259" key="1">
    <source>
        <dbReference type="PROSITE" id="PS50280"/>
    </source>
</evidence>
<dbReference type="Proteomes" id="UP000694844">
    <property type="component" value="Chromosome 3"/>
</dbReference>
<dbReference type="OrthoDB" id="9439254at2759"/>